<evidence type="ECO:0000256" key="1">
    <source>
        <dbReference type="SAM" id="MobiDB-lite"/>
    </source>
</evidence>
<reference evidence="2 3" key="1">
    <citation type="submission" date="2018-01" db="EMBL/GenBank/DDBJ databases">
        <title>Whole genome sequencing of Histamine producing bacteria.</title>
        <authorList>
            <person name="Butler K."/>
        </authorList>
    </citation>
    <scope>NUCLEOTIDE SEQUENCE [LARGE SCALE GENOMIC DNA]</scope>
    <source>
        <strain evidence="2 3">DSM 24669</strain>
    </source>
</reference>
<organism evidence="2 3">
    <name type="scientific">Photobacterium swingsii</name>
    <dbReference type="NCBI Taxonomy" id="680026"/>
    <lineage>
        <taxon>Bacteria</taxon>
        <taxon>Pseudomonadati</taxon>
        <taxon>Pseudomonadota</taxon>
        <taxon>Gammaproteobacteria</taxon>
        <taxon>Vibrionales</taxon>
        <taxon>Vibrionaceae</taxon>
        <taxon>Photobacterium</taxon>
    </lineage>
</organism>
<dbReference type="AlphaFoldDB" id="A0A0J8V7A0"/>
<dbReference type="STRING" id="680026.AB733_23020"/>
<gene>
    <name evidence="2" type="ORF">C9I94_10820</name>
</gene>
<dbReference type="EMBL" id="PYLZ01000005">
    <property type="protein sequence ID" value="PSW24520.1"/>
    <property type="molecule type" value="Genomic_DNA"/>
</dbReference>
<dbReference type="Gene3D" id="3.40.960.10">
    <property type="entry name" value="VSR Endonuclease"/>
    <property type="match status" value="1"/>
</dbReference>
<sequence>MRHLGSLAPKTEKKTKPKTKEEIRKAYIKLHARIQRNLLGLPKFEAEVRFHPKRMWRMDYAWPDLKIALEVHGGHHANGRHNRGVGFAKDREKMNEAQLLGWLVIEVTSDNIPQMREWIERAMEHRTRTSGDEQ</sequence>
<evidence type="ECO:0000313" key="2">
    <source>
        <dbReference type="EMBL" id="PSW24520.1"/>
    </source>
</evidence>
<dbReference type="Proteomes" id="UP000240481">
    <property type="component" value="Unassembled WGS sequence"/>
</dbReference>
<dbReference type="InterPro" id="IPR011335">
    <property type="entry name" value="Restrct_endonuc-II-like"/>
</dbReference>
<evidence type="ECO:0008006" key="4">
    <source>
        <dbReference type="Google" id="ProtNLM"/>
    </source>
</evidence>
<comment type="caution">
    <text evidence="2">The sequence shown here is derived from an EMBL/GenBank/DDBJ whole genome shotgun (WGS) entry which is preliminary data.</text>
</comment>
<feature type="region of interest" description="Disordered" evidence="1">
    <location>
        <begin position="1"/>
        <end position="20"/>
    </location>
</feature>
<protein>
    <recommendedName>
        <fullName evidence="4">DUF559 domain-containing protein</fullName>
    </recommendedName>
</protein>
<proteinExistence type="predicted"/>
<dbReference type="SUPFAM" id="SSF52980">
    <property type="entry name" value="Restriction endonuclease-like"/>
    <property type="match status" value="1"/>
</dbReference>
<feature type="compositionally biased region" description="Basic and acidic residues" evidence="1">
    <location>
        <begin position="10"/>
        <end position="20"/>
    </location>
</feature>
<dbReference type="OrthoDB" id="583593at2"/>
<name>A0A0J8V7A0_9GAMM</name>
<evidence type="ECO:0000313" key="3">
    <source>
        <dbReference type="Proteomes" id="UP000240481"/>
    </source>
</evidence>
<accession>A0A0J8V7A0</accession>
<keyword evidence="3" id="KW-1185">Reference proteome</keyword>